<protein>
    <submittedName>
        <fullName evidence="6">Phytanoyl-CoA dioxygenase family protein</fullName>
    </submittedName>
</protein>
<comment type="subunit">
    <text evidence="1">Homodimer.</text>
</comment>
<keyword evidence="7" id="KW-1185">Reference proteome</keyword>
<comment type="caution">
    <text evidence="6">The sequence shown here is derived from an EMBL/GenBank/DDBJ whole genome shotgun (WGS) entry which is preliminary data.</text>
</comment>
<evidence type="ECO:0000313" key="6">
    <source>
        <dbReference type="EMBL" id="NMO00650.1"/>
    </source>
</evidence>
<evidence type="ECO:0000256" key="4">
    <source>
        <dbReference type="ARBA" id="ARBA00023002"/>
    </source>
</evidence>
<dbReference type="GO" id="GO:0016706">
    <property type="term" value="F:2-oxoglutarate-dependent dioxygenase activity"/>
    <property type="evidence" value="ECO:0007669"/>
    <property type="project" value="UniProtKB-ARBA"/>
</dbReference>
<dbReference type="Proteomes" id="UP000550729">
    <property type="component" value="Unassembled WGS sequence"/>
</dbReference>
<evidence type="ECO:0000256" key="2">
    <source>
        <dbReference type="ARBA" id="ARBA00022723"/>
    </source>
</evidence>
<dbReference type="PANTHER" id="PTHR20883:SF45">
    <property type="entry name" value="PHYTANOYL-COA DIOXYGENASE FAMILY PROTEIN"/>
    <property type="match status" value="1"/>
</dbReference>
<sequence>MTTTTPTLTRLANTATSAEAVEVIMRDGGVIIEGLFDDATISGLRADLDPVLDAVDTGHDEVFAGNRTKRAGGLFAKTEHMVTIAMNPLYRAIADTILNQPITVHMGEDAVPSPSGKHIGATMAIKIGPGQGSQPLHRDDSVWLWRHPAYGREARVQIMVAVSDFTAENGGTLVIPGSHRWDDDRAPRLDEAIPTVMKAGSALIWIGSTYHGGGTNTTSDSYRFGLSMGYDLALLRPEENPFLTYSLDDIRKLPAELQRELDWSAEHYLGWVEVGGQMADPMELLARDDYTSVDAGLPTR</sequence>
<evidence type="ECO:0000256" key="3">
    <source>
        <dbReference type="ARBA" id="ARBA00022964"/>
    </source>
</evidence>
<dbReference type="Gene3D" id="2.60.120.620">
    <property type="entry name" value="q2cbj1_9rhob like domain"/>
    <property type="match status" value="1"/>
</dbReference>
<keyword evidence="3 6" id="KW-0223">Dioxygenase</keyword>
<dbReference type="PANTHER" id="PTHR20883">
    <property type="entry name" value="PHYTANOYL-COA DIOXYGENASE DOMAIN CONTAINING 1"/>
    <property type="match status" value="1"/>
</dbReference>
<dbReference type="AlphaFoldDB" id="A0A848KQM4"/>
<organism evidence="6 7">
    <name type="scientific">Gordonia asplenii</name>
    <dbReference type="NCBI Taxonomy" id="2725283"/>
    <lineage>
        <taxon>Bacteria</taxon>
        <taxon>Bacillati</taxon>
        <taxon>Actinomycetota</taxon>
        <taxon>Actinomycetes</taxon>
        <taxon>Mycobacteriales</taxon>
        <taxon>Gordoniaceae</taxon>
        <taxon>Gordonia</taxon>
    </lineage>
</organism>
<name>A0A848KQM4_9ACTN</name>
<proteinExistence type="predicted"/>
<dbReference type="GO" id="GO:0005506">
    <property type="term" value="F:iron ion binding"/>
    <property type="evidence" value="ECO:0007669"/>
    <property type="project" value="UniProtKB-ARBA"/>
</dbReference>
<dbReference type="RefSeq" id="WP_170193155.1">
    <property type="nucleotide sequence ID" value="NZ_JABBNB010000004.1"/>
</dbReference>
<reference evidence="6 7" key="1">
    <citation type="submission" date="2020-04" db="EMBL/GenBank/DDBJ databases">
        <title>Gordonia sp. nov. TBRC 11910.</title>
        <authorList>
            <person name="Suriyachadkun C."/>
        </authorList>
    </citation>
    <scope>NUCLEOTIDE SEQUENCE [LARGE SCALE GENOMIC DNA]</scope>
    <source>
        <strain evidence="6 7">TBRC 11910</strain>
    </source>
</reference>
<keyword evidence="4" id="KW-0560">Oxidoreductase</keyword>
<dbReference type="EMBL" id="JABBNB010000004">
    <property type="protein sequence ID" value="NMO00650.1"/>
    <property type="molecule type" value="Genomic_DNA"/>
</dbReference>
<evidence type="ECO:0000256" key="1">
    <source>
        <dbReference type="ARBA" id="ARBA00011738"/>
    </source>
</evidence>
<accession>A0A848KQM4</accession>
<evidence type="ECO:0000256" key="5">
    <source>
        <dbReference type="ARBA" id="ARBA00023004"/>
    </source>
</evidence>
<dbReference type="SUPFAM" id="SSF51197">
    <property type="entry name" value="Clavaminate synthase-like"/>
    <property type="match status" value="1"/>
</dbReference>
<evidence type="ECO:0000313" key="7">
    <source>
        <dbReference type="Proteomes" id="UP000550729"/>
    </source>
</evidence>
<gene>
    <name evidence="6" type="ORF">HH308_05400</name>
</gene>
<dbReference type="Pfam" id="PF05721">
    <property type="entry name" value="PhyH"/>
    <property type="match status" value="1"/>
</dbReference>
<keyword evidence="5" id="KW-0408">Iron</keyword>
<keyword evidence="2" id="KW-0479">Metal-binding</keyword>
<dbReference type="InterPro" id="IPR008775">
    <property type="entry name" value="Phytyl_CoA_dOase-like"/>
</dbReference>